<dbReference type="EMBL" id="CAJOBO010005431">
    <property type="protein sequence ID" value="CAF4544217.1"/>
    <property type="molecule type" value="Genomic_DNA"/>
</dbReference>
<dbReference type="Proteomes" id="UP000663869">
    <property type="component" value="Unassembled WGS sequence"/>
</dbReference>
<evidence type="ECO:0000313" key="6">
    <source>
        <dbReference type="EMBL" id="CAF4649532.1"/>
    </source>
</evidence>
<evidence type="ECO:0000313" key="8">
    <source>
        <dbReference type="Proteomes" id="UP000663869"/>
    </source>
</evidence>
<gene>
    <name evidence="3" type="ORF">FME351_LOCUS13815</name>
    <name evidence="4" type="ORF">HFQ381_LOCUS30503</name>
    <name evidence="7" type="ORF">QYT958_LOCUS28456</name>
    <name evidence="6" type="ORF">TSG867_LOCUS30689</name>
    <name evidence="5" type="ORF">UJA718_LOCUS32227</name>
</gene>
<feature type="region of interest" description="Disordered" evidence="1">
    <location>
        <begin position="279"/>
        <end position="356"/>
    </location>
</feature>
<dbReference type="EMBL" id="CAJOBR010007743">
    <property type="protein sequence ID" value="CAF4868301.1"/>
    <property type="molecule type" value="Genomic_DNA"/>
</dbReference>
<reference evidence="3" key="1">
    <citation type="submission" date="2021-02" db="EMBL/GenBank/DDBJ databases">
        <authorList>
            <person name="Nowell W R."/>
        </authorList>
    </citation>
    <scope>NUCLEOTIDE SEQUENCE</scope>
</reference>
<organism evidence="3 8">
    <name type="scientific">Rotaria socialis</name>
    <dbReference type="NCBI Taxonomy" id="392032"/>
    <lineage>
        <taxon>Eukaryota</taxon>
        <taxon>Metazoa</taxon>
        <taxon>Spiralia</taxon>
        <taxon>Gnathifera</taxon>
        <taxon>Rotifera</taxon>
        <taxon>Eurotatoria</taxon>
        <taxon>Bdelloidea</taxon>
        <taxon>Philodinida</taxon>
        <taxon>Philodinidae</taxon>
        <taxon>Rotaria</taxon>
    </lineage>
</organism>
<dbReference type="Proteomes" id="UP000663848">
    <property type="component" value="Unassembled WGS sequence"/>
</dbReference>
<dbReference type="SUPFAM" id="SSF52540">
    <property type="entry name" value="P-loop containing nucleoside triphosphate hydrolases"/>
    <property type="match status" value="1"/>
</dbReference>
<dbReference type="GO" id="GO:0005525">
    <property type="term" value="F:GTP binding"/>
    <property type="evidence" value="ECO:0007669"/>
    <property type="project" value="InterPro"/>
</dbReference>
<name>A0A818EDG5_9BILA</name>
<proteinExistence type="predicted"/>
<dbReference type="Gene3D" id="3.40.50.300">
    <property type="entry name" value="P-loop containing nucleotide triphosphate hydrolases"/>
    <property type="match status" value="1"/>
</dbReference>
<protein>
    <recommendedName>
        <fullName evidence="2">G domain-containing protein</fullName>
    </recommendedName>
</protein>
<dbReference type="Proteomes" id="UP000663873">
    <property type="component" value="Unassembled WGS sequence"/>
</dbReference>
<feature type="compositionally biased region" description="Low complexity" evidence="1">
    <location>
        <begin position="279"/>
        <end position="288"/>
    </location>
</feature>
<keyword evidence="9" id="KW-1185">Reference proteome</keyword>
<dbReference type="CDD" id="cd00882">
    <property type="entry name" value="Ras_like_GTPase"/>
    <property type="match status" value="1"/>
</dbReference>
<feature type="compositionally biased region" description="Basic and acidic residues" evidence="1">
    <location>
        <begin position="347"/>
        <end position="356"/>
    </location>
</feature>
<feature type="compositionally biased region" description="Polar residues" evidence="1">
    <location>
        <begin position="289"/>
        <end position="313"/>
    </location>
</feature>
<evidence type="ECO:0000259" key="2">
    <source>
        <dbReference type="Pfam" id="PF01926"/>
    </source>
</evidence>
<feature type="compositionally biased region" description="Low complexity" evidence="1">
    <location>
        <begin position="314"/>
        <end position="330"/>
    </location>
</feature>
<evidence type="ECO:0000313" key="3">
    <source>
        <dbReference type="EMBL" id="CAF3457130.1"/>
    </source>
</evidence>
<dbReference type="Proteomes" id="UP000663851">
    <property type="component" value="Unassembled WGS sequence"/>
</dbReference>
<dbReference type="InterPro" id="IPR006073">
    <property type="entry name" value="GTP-bd"/>
</dbReference>
<evidence type="ECO:0000256" key="1">
    <source>
        <dbReference type="SAM" id="MobiDB-lite"/>
    </source>
</evidence>
<evidence type="ECO:0000313" key="5">
    <source>
        <dbReference type="EMBL" id="CAF4624751.1"/>
    </source>
</evidence>
<dbReference type="Pfam" id="PF01926">
    <property type="entry name" value="MMR_HSR1"/>
    <property type="match status" value="1"/>
</dbReference>
<dbReference type="EMBL" id="CAJNYU010001692">
    <property type="protein sequence ID" value="CAF3457130.1"/>
    <property type="molecule type" value="Genomic_DNA"/>
</dbReference>
<evidence type="ECO:0000313" key="9">
    <source>
        <dbReference type="Proteomes" id="UP000663873"/>
    </source>
</evidence>
<evidence type="ECO:0000313" key="7">
    <source>
        <dbReference type="EMBL" id="CAF4868301.1"/>
    </source>
</evidence>
<accession>A0A818EDG5</accession>
<sequence>MNQERMDANILLCGAARVGKTSLINAICQQQLVKSSAALDCCTRKLKKYQVEYTEHGHSHRTIFWDLPGVESWNETDVRDQVTKLIMATKPLCMIYCASPGSFAKLGHVKWLVSECAGHNIFCALVCTNMWAGKTRQVILIEFRDILQKIHQDVQPLKVNNAIYFDRFGLCTMVNSETYVDDDIGIRKDPSGINELIFGIAKSLDLERRSTWFQVVAQNQSFSSQMTVEFSDLSNVSVETEMTKNTTKSDGQRCDTKFSDFGMESSEISGLSTWDFNTSQFSSSSPSSADPQTIANNKTQDNSSTRANGNDTNSQSPESSSNETASSEKLSGVEISKTEPNHNSLSHTDDSKNTHQHLDYAALTQDLFT</sequence>
<dbReference type="Proteomes" id="UP000663862">
    <property type="component" value="Unassembled WGS sequence"/>
</dbReference>
<feature type="domain" description="G" evidence="2">
    <location>
        <begin position="10"/>
        <end position="83"/>
    </location>
</feature>
<dbReference type="AlphaFoldDB" id="A0A818EDG5"/>
<evidence type="ECO:0000313" key="4">
    <source>
        <dbReference type="EMBL" id="CAF4544217.1"/>
    </source>
</evidence>
<dbReference type="EMBL" id="CAJOBP010027571">
    <property type="protein sequence ID" value="CAF4624751.1"/>
    <property type="molecule type" value="Genomic_DNA"/>
</dbReference>
<dbReference type="EMBL" id="CAJOBQ010005075">
    <property type="protein sequence ID" value="CAF4649532.1"/>
    <property type="molecule type" value="Genomic_DNA"/>
</dbReference>
<comment type="caution">
    <text evidence="3">The sequence shown here is derived from an EMBL/GenBank/DDBJ whole genome shotgun (WGS) entry which is preliminary data.</text>
</comment>
<dbReference type="InterPro" id="IPR027417">
    <property type="entry name" value="P-loop_NTPase"/>
</dbReference>